<dbReference type="EMBL" id="AZDT01000058">
    <property type="protein sequence ID" value="KRK73551.1"/>
    <property type="molecule type" value="Genomic_DNA"/>
</dbReference>
<dbReference type="PATRIC" id="fig|1423773.3.peg.397"/>
<dbReference type="STRING" id="1423773.FD30_GL000389"/>
<evidence type="ECO:0000313" key="2">
    <source>
        <dbReference type="Proteomes" id="UP000051162"/>
    </source>
</evidence>
<dbReference type="Proteomes" id="UP000051162">
    <property type="component" value="Unassembled WGS sequence"/>
</dbReference>
<organism evidence="1 2">
    <name type="scientific">Levilactobacillus namurensis DSM 19117</name>
    <dbReference type="NCBI Taxonomy" id="1423773"/>
    <lineage>
        <taxon>Bacteria</taxon>
        <taxon>Bacillati</taxon>
        <taxon>Bacillota</taxon>
        <taxon>Bacilli</taxon>
        <taxon>Lactobacillales</taxon>
        <taxon>Lactobacillaceae</taxon>
        <taxon>Levilactobacillus</taxon>
    </lineage>
</organism>
<comment type="caution">
    <text evidence="1">The sequence shown here is derived from an EMBL/GenBank/DDBJ whole genome shotgun (WGS) entry which is preliminary data.</text>
</comment>
<keyword evidence="2" id="KW-1185">Reference proteome</keyword>
<proteinExistence type="predicted"/>
<reference evidence="1 2" key="1">
    <citation type="journal article" date="2015" name="Genome Announc.">
        <title>Expanding the biotechnology potential of lactobacilli through comparative genomics of 213 strains and associated genera.</title>
        <authorList>
            <person name="Sun Z."/>
            <person name="Harris H.M."/>
            <person name="McCann A."/>
            <person name="Guo C."/>
            <person name="Argimon S."/>
            <person name="Zhang W."/>
            <person name="Yang X."/>
            <person name="Jeffery I.B."/>
            <person name="Cooney J.C."/>
            <person name="Kagawa T.F."/>
            <person name="Liu W."/>
            <person name="Song Y."/>
            <person name="Salvetti E."/>
            <person name="Wrobel A."/>
            <person name="Rasinkangas P."/>
            <person name="Parkhill J."/>
            <person name="Rea M.C."/>
            <person name="O'Sullivan O."/>
            <person name="Ritari J."/>
            <person name="Douillard F.P."/>
            <person name="Paul Ross R."/>
            <person name="Yang R."/>
            <person name="Briner A.E."/>
            <person name="Felis G.E."/>
            <person name="de Vos W.M."/>
            <person name="Barrangou R."/>
            <person name="Klaenhammer T.R."/>
            <person name="Caufield P.W."/>
            <person name="Cui Y."/>
            <person name="Zhang H."/>
            <person name="O'Toole P.W."/>
        </authorList>
    </citation>
    <scope>NUCLEOTIDE SEQUENCE [LARGE SCALE GENOMIC DNA]</scope>
    <source>
        <strain evidence="1 2">DSM 19117</strain>
    </source>
</reference>
<gene>
    <name evidence="1" type="ORF">FD30_GL000389</name>
</gene>
<sequence>MANTTASAKASTPTAAQIAEERAEIAANEKKVDKSIDKIAIRNLFNLKTTYNTGIGVTDKNDTIDSHNLYQTYKLEKPLKLTNEFKHKTVTLHKGSVVTGLSDGAGNLQSVDNTTLSIKNQKKVFKKLGNWHYSYIANKQNNGATRAYTRKTAFSANSLASFPMLSVKTAKAQYDAATMSLPFISVTADSHLVYHKSGQTFKATRYAKIKKFKRTHSKITYYLNKRLKSVKTKKTKVGKVYRYKLSFKLGHVFQSRDSYNGDAGAYNLTIKNGKQHFFFPLDEVAESYIASINGNEYVSDHEQKISTAYIQGLY</sequence>
<protein>
    <submittedName>
        <fullName evidence="1">Uncharacterized protein</fullName>
    </submittedName>
</protein>
<dbReference type="RefSeq" id="WP_147000052.1">
    <property type="nucleotide sequence ID" value="NZ_AZDT01000058.1"/>
</dbReference>
<evidence type="ECO:0000313" key="1">
    <source>
        <dbReference type="EMBL" id="KRK73551.1"/>
    </source>
</evidence>
<name>A0A0R1JQI7_9LACO</name>
<dbReference type="OrthoDB" id="2269002at2"/>
<accession>A0A0R1JQI7</accession>
<dbReference type="GeneID" id="84783449"/>
<dbReference type="AlphaFoldDB" id="A0A0R1JQI7"/>